<dbReference type="EMBL" id="KX349899">
    <property type="protein sequence ID" value="ANT41136.1"/>
    <property type="molecule type" value="Genomic_DNA"/>
</dbReference>
<gene>
    <name evidence="1" type="ORF">AURORA_22</name>
</gene>
<dbReference type="RefSeq" id="YP_009292373.1">
    <property type="nucleotide sequence ID" value="NC_031121.1"/>
</dbReference>
<organism evidence="1 2">
    <name type="scientific">Bacillus phage Aurora</name>
    <dbReference type="NCBI Taxonomy" id="1874000"/>
    <lineage>
        <taxon>Viruses</taxon>
        <taxon>Duplodnaviria</taxon>
        <taxon>Heunggongvirae</taxon>
        <taxon>Uroviricota</taxon>
        <taxon>Caudoviricetes</taxon>
        <taxon>Salasmaviridae</taxon>
        <taxon>Northropvirinae</taxon>
        <taxon>Claudivirus</taxon>
        <taxon>Claudivirus aurora</taxon>
    </lineage>
</organism>
<dbReference type="GeneID" id="29068887"/>
<keyword evidence="2" id="KW-1185">Reference proteome</keyword>
<dbReference type="Proteomes" id="UP000201440">
    <property type="component" value="Segment"/>
</dbReference>
<evidence type="ECO:0000313" key="1">
    <source>
        <dbReference type="EMBL" id="ANT41136.1"/>
    </source>
</evidence>
<name>A0A1B1PAE1_9CAUD</name>
<reference evidence="1 2" key="1">
    <citation type="submission" date="2016-05" db="EMBL/GenBank/DDBJ databases">
        <authorList>
            <person name="Lavstsen T."/>
            <person name="Jespersen J.S."/>
        </authorList>
    </citation>
    <scope>NUCLEOTIDE SEQUENCE [LARGE SCALE GENOMIC DNA]</scope>
</reference>
<proteinExistence type="predicted"/>
<evidence type="ECO:0000313" key="2">
    <source>
        <dbReference type="Proteomes" id="UP000201440"/>
    </source>
</evidence>
<sequence length="84" mass="10253">MDFRTYLDIIEANKILYINKQLTLEQYKEINDIIYPKIKVTWEGFLRDNEMEDIKTNMLRKMIVLKNCGVLTVEEMKELRKFYL</sequence>
<accession>A0A1B1PAE1</accession>
<protein>
    <submittedName>
        <fullName evidence="1">Uncharacterized protein</fullName>
    </submittedName>
</protein>
<dbReference type="KEGG" id="vg:29068887"/>